<dbReference type="InterPro" id="IPR023000">
    <property type="entry name" value="Shikimate_kinase_CS"/>
</dbReference>
<evidence type="ECO:0000256" key="11">
    <source>
        <dbReference type="HAMAP-Rule" id="MF_00109"/>
    </source>
</evidence>
<dbReference type="EMBL" id="JACHXO010000005">
    <property type="protein sequence ID" value="MBB3195709.1"/>
    <property type="molecule type" value="Genomic_DNA"/>
</dbReference>
<dbReference type="Gene3D" id="3.40.50.300">
    <property type="entry name" value="P-loop containing nucleotide triphosphate hydrolases"/>
    <property type="match status" value="1"/>
</dbReference>
<keyword evidence="5 11" id="KW-0808">Transferase</keyword>
<evidence type="ECO:0000313" key="13">
    <source>
        <dbReference type="Proteomes" id="UP000574369"/>
    </source>
</evidence>
<dbReference type="Proteomes" id="UP000574369">
    <property type="component" value="Unassembled WGS sequence"/>
</dbReference>
<feature type="binding site" evidence="11">
    <location>
        <position position="32"/>
    </location>
    <ligand>
        <name>substrate</name>
    </ligand>
</feature>
<dbReference type="PANTHER" id="PTHR21087:SF16">
    <property type="entry name" value="SHIKIMATE KINASE 1, CHLOROPLASTIC"/>
    <property type="match status" value="1"/>
</dbReference>
<feature type="binding site" evidence="11">
    <location>
        <position position="80"/>
    </location>
    <ligand>
        <name>substrate</name>
    </ligand>
</feature>
<evidence type="ECO:0000256" key="1">
    <source>
        <dbReference type="ARBA" id="ARBA00004842"/>
    </source>
</evidence>
<keyword evidence="11" id="KW-0460">Magnesium</keyword>
<gene>
    <name evidence="11" type="primary">aroK</name>
    <name evidence="12" type="ORF">FHS28_003115</name>
</gene>
<dbReference type="Pfam" id="PF01202">
    <property type="entry name" value="SKI"/>
    <property type="match status" value="1"/>
</dbReference>
<proteinExistence type="inferred from homology"/>
<dbReference type="InterPro" id="IPR000623">
    <property type="entry name" value="Shikimate_kinase/TSH1"/>
</dbReference>
<comment type="catalytic activity">
    <reaction evidence="10 11">
        <text>shikimate + ATP = 3-phosphoshikimate + ADP + H(+)</text>
        <dbReference type="Rhea" id="RHEA:13121"/>
        <dbReference type="ChEBI" id="CHEBI:15378"/>
        <dbReference type="ChEBI" id="CHEBI:30616"/>
        <dbReference type="ChEBI" id="CHEBI:36208"/>
        <dbReference type="ChEBI" id="CHEBI:145989"/>
        <dbReference type="ChEBI" id="CHEBI:456216"/>
        <dbReference type="EC" id="2.7.1.71"/>
    </reaction>
</comment>
<comment type="caution">
    <text evidence="12">The sequence shown here is derived from an EMBL/GenBank/DDBJ whole genome shotgun (WGS) entry which is preliminary data.</text>
</comment>
<evidence type="ECO:0000256" key="6">
    <source>
        <dbReference type="ARBA" id="ARBA00022741"/>
    </source>
</evidence>
<name>A0ABR6GUB7_9BURK</name>
<comment type="similarity">
    <text evidence="2 11">Belongs to the shikimate kinase family.</text>
</comment>
<comment type="pathway">
    <text evidence="1 11">Metabolic intermediate biosynthesis; chorismate biosynthesis; chorismate from D-erythrose 4-phosphate and phosphoenolpyruvate: step 5/7.</text>
</comment>
<evidence type="ECO:0000256" key="10">
    <source>
        <dbReference type="ARBA" id="ARBA00048567"/>
    </source>
</evidence>
<dbReference type="RefSeq" id="WP_088452037.1">
    <property type="nucleotide sequence ID" value="NZ_JACHXO010000005.1"/>
</dbReference>
<dbReference type="InterPro" id="IPR031322">
    <property type="entry name" value="Shikimate/glucono_kinase"/>
</dbReference>
<dbReference type="InterPro" id="IPR027417">
    <property type="entry name" value="P-loop_NTPase"/>
</dbReference>
<comment type="subcellular location">
    <subcellularLocation>
        <location evidence="11">Cytoplasm</location>
    </subcellularLocation>
</comment>
<reference evidence="12 13" key="1">
    <citation type="submission" date="2020-08" db="EMBL/GenBank/DDBJ databases">
        <title>Genomic Encyclopedia of Type Strains, Phase III (KMG-III): the genomes of soil and plant-associated and newly described type strains.</title>
        <authorList>
            <person name="Whitman W."/>
        </authorList>
    </citation>
    <scope>NUCLEOTIDE SEQUENCE [LARGE SCALE GENOMIC DNA]</scope>
    <source>
        <strain evidence="12 13">CECT 7247</strain>
    </source>
</reference>
<feature type="binding site" evidence="11">
    <location>
        <position position="137"/>
    </location>
    <ligand>
        <name>substrate</name>
    </ligand>
</feature>
<organism evidence="12 13">
    <name type="scientific">Roseateles terrae</name>
    <dbReference type="NCBI Taxonomy" id="431060"/>
    <lineage>
        <taxon>Bacteria</taxon>
        <taxon>Pseudomonadati</taxon>
        <taxon>Pseudomonadota</taxon>
        <taxon>Betaproteobacteria</taxon>
        <taxon>Burkholderiales</taxon>
        <taxon>Sphaerotilaceae</taxon>
        <taxon>Roseateles</taxon>
    </lineage>
</organism>
<comment type="cofactor">
    <cofactor evidence="11">
        <name>Mg(2+)</name>
        <dbReference type="ChEBI" id="CHEBI:18420"/>
    </cofactor>
    <text evidence="11">Binds 1 Mg(2+) ion per subunit.</text>
</comment>
<evidence type="ECO:0000256" key="4">
    <source>
        <dbReference type="ARBA" id="ARBA00022605"/>
    </source>
</evidence>
<accession>A0ABR6GUB7</accession>
<keyword evidence="4 11" id="KW-0028">Amino-acid biosynthesis</keyword>
<keyword evidence="11" id="KW-0479">Metal-binding</keyword>
<dbReference type="PRINTS" id="PR01100">
    <property type="entry name" value="SHIKIMTKNASE"/>
</dbReference>
<comment type="subunit">
    <text evidence="11">Monomer.</text>
</comment>
<keyword evidence="8 11" id="KW-0067">ATP-binding</keyword>
<dbReference type="GO" id="GO:0004765">
    <property type="term" value="F:shikimate kinase activity"/>
    <property type="evidence" value="ECO:0007669"/>
    <property type="project" value="UniProtKB-EC"/>
</dbReference>
<feature type="binding site" evidence="11">
    <location>
        <position position="57"/>
    </location>
    <ligand>
        <name>substrate</name>
    </ligand>
</feature>
<protein>
    <recommendedName>
        <fullName evidence="3 11">Shikimate kinase</fullName>
        <shortName evidence="11">SK</shortName>
        <ecNumber evidence="3 11">2.7.1.71</ecNumber>
    </recommendedName>
</protein>
<keyword evidence="7 11" id="KW-0418">Kinase</keyword>
<comment type="function">
    <text evidence="11">Catalyzes the specific phosphorylation of the 3-hydroxyl group of shikimic acid using ATP as a cosubstrate.</text>
</comment>
<evidence type="ECO:0000256" key="5">
    <source>
        <dbReference type="ARBA" id="ARBA00022679"/>
    </source>
</evidence>
<dbReference type="CDD" id="cd00464">
    <property type="entry name" value="SK"/>
    <property type="match status" value="1"/>
</dbReference>
<dbReference type="PANTHER" id="PTHR21087">
    <property type="entry name" value="SHIKIMATE KINASE"/>
    <property type="match status" value="1"/>
</dbReference>
<feature type="binding site" evidence="11">
    <location>
        <position position="14"/>
    </location>
    <ligand>
        <name>Mg(2+)</name>
        <dbReference type="ChEBI" id="CHEBI:18420"/>
    </ligand>
</feature>
<feature type="binding site" evidence="11">
    <location>
        <begin position="10"/>
        <end position="15"/>
    </location>
    <ligand>
        <name>ATP</name>
        <dbReference type="ChEBI" id="CHEBI:30616"/>
    </ligand>
</feature>
<feature type="binding site" evidence="11">
    <location>
        <position position="118"/>
    </location>
    <ligand>
        <name>ATP</name>
        <dbReference type="ChEBI" id="CHEBI:30616"/>
    </ligand>
</feature>
<comment type="caution">
    <text evidence="11">Lacks conserved residue(s) required for the propagation of feature annotation.</text>
</comment>
<keyword evidence="11" id="KW-0963">Cytoplasm</keyword>
<dbReference type="PROSITE" id="PS01128">
    <property type="entry name" value="SHIKIMATE_KINASE"/>
    <property type="match status" value="1"/>
</dbReference>
<sequence length="208" mass="22485">MKLSLVGMPGGGKSTVGRLLARQLDAPFIDSDAEIEKSLGGETIKDYFARKGELSFRDLESRVIGELLQRPGEMVLATGGGAVLRDINRDRLHEHSTVVYLRSSPEELFRRLRHDTTRPLLQVANPLAKLRELYAQRDPLYRRCAHFVLETSRPSVNGLANMILMQLELAGHIDPARVAATVGASVVAAPAAAGASESGGDAPYTPGT</sequence>
<evidence type="ECO:0000256" key="2">
    <source>
        <dbReference type="ARBA" id="ARBA00006997"/>
    </source>
</evidence>
<keyword evidence="6 11" id="KW-0547">Nucleotide-binding</keyword>
<keyword evidence="13" id="KW-1185">Reference proteome</keyword>
<evidence type="ECO:0000256" key="3">
    <source>
        <dbReference type="ARBA" id="ARBA00012154"/>
    </source>
</evidence>
<dbReference type="EC" id="2.7.1.71" evidence="3 11"/>
<dbReference type="SUPFAM" id="SSF52540">
    <property type="entry name" value="P-loop containing nucleoside triphosphate hydrolases"/>
    <property type="match status" value="1"/>
</dbReference>
<keyword evidence="9 11" id="KW-0057">Aromatic amino acid biosynthesis</keyword>
<evidence type="ECO:0000313" key="12">
    <source>
        <dbReference type="EMBL" id="MBB3195709.1"/>
    </source>
</evidence>
<evidence type="ECO:0000256" key="8">
    <source>
        <dbReference type="ARBA" id="ARBA00022840"/>
    </source>
</evidence>
<evidence type="ECO:0000256" key="9">
    <source>
        <dbReference type="ARBA" id="ARBA00023141"/>
    </source>
</evidence>
<dbReference type="HAMAP" id="MF_00109">
    <property type="entry name" value="Shikimate_kinase"/>
    <property type="match status" value="1"/>
</dbReference>
<evidence type="ECO:0000256" key="7">
    <source>
        <dbReference type="ARBA" id="ARBA00022777"/>
    </source>
</evidence>